<evidence type="ECO:0000256" key="1">
    <source>
        <dbReference type="ARBA" id="ARBA00001917"/>
    </source>
</evidence>
<keyword evidence="6" id="KW-0028">Amino-acid biosynthesis</keyword>
<dbReference type="InterPro" id="IPR017932">
    <property type="entry name" value="GATase_2_dom"/>
</dbReference>
<dbReference type="RefSeq" id="WP_133597209.1">
    <property type="nucleotide sequence ID" value="NZ_SNYL01000007.1"/>
</dbReference>
<evidence type="ECO:0000256" key="20">
    <source>
        <dbReference type="ARBA" id="ARBA00079921"/>
    </source>
</evidence>
<dbReference type="InterPro" id="IPR002489">
    <property type="entry name" value="Glu_synth_asu_C"/>
</dbReference>
<organism evidence="22 23">
    <name type="scientific">Tepidicella xavieri</name>
    <dbReference type="NCBI Taxonomy" id="360241"/>
    <lineage>
        <taxon>Bacteria</taxon>
        <taxon>Pseudomonadati</taxon>
        <taxon>Pseudomonadota</taxon>
        <taxon>Betaproteobacteria</taxon>
        <taxon>Burkholderiales</taxon>
        <taxon>Tepidicella</taxon>
    </lineage>
</organism>
<evidence type="ECO:0000256" key="12">
    <source>
        <dbReference type="ARBA" id="ARBA00023002"/>
    </source>
</evidence>
<dbReference type="GO" id="GO:0019676">
    <property type="term" value="P:ammonia assimilation cycle"/>
    <property type="evidence" value="ECO:0007669"/>
    <property type="project" value="TreeGrafter"/>
</dbReference>
<evidence type="ECO:0000256" key="8">
    <source>
        <dbReference type="ARBA" id="ARBA00022643"/>
    </source>
</evidence>
<feature type="domain" description="Glutamine amidotransferase type-2" evidence="21">
    <location>
        <begin position="25"/>
        <end position="425"/>
    </location>
</feature>
<evidence type="ECO:0000256" key="11">
    <source>
        <dbReference type="ARBA" id="ARBA00022962"/>
    </source>
</evidence>
<dbReference type="SUPFAM" id="SSF69336">
    <property type="entry name" value="Alpha subunit of glutamate synthase, C-terminal domain"/>
    <property type="match status" value="1"/>
</dbReference>
<dbReference type="CDD" id="cd00982">
    <property type="entry name" value="gltB_C"/>
    <property type="match status" value="1"/>
</dbReference>
<evidence type="ECO:0000256" key="3">
    <source>
        <dbReference type="ARBA" id="ARBA00001974"/>
    </source>
</evidence>
<dbReference type="PANTHER" id="PTHR11938">
    <property type="entry name" value="FAD NADPH DEHYDROGENASE/OXIDOREDUCTASE"/>
    <property type="match status" value="1"/>
</dbReference>
<keyword evidence="14" id="KW-0411">Iron-sulfur</keyword>
<accession>A0A4R6UBK8</accession>
<dbReference type="Pfam" id="PF00310">
    <property type="entry name" value="GATase_2"/>
    <property type="match status" value="1"/>
</dbReference>
<keyword evidence="13" id="KW-0408">Iron</keyword>
<evidence type="ECO:0000256" key="17">
    <source>
        <dbReference type="ARBA" id="ARBA00037898"/>
    </source>
</evidence>
<keyword evidence="12" id="KW-0560">Oxidoreductase</keyword>
<dbReference type="CDD" id="cd02808">
    <property type="entry name" value="GltS_FMN"/>
    <property type="match status" value="1"/>
</dbReference>
<dbReference type="Proteomes" id="UP000295510">
    <property type="component" value="Unassembled WGS sequence"/>
</dbReference>
<evidence type="ECO:0000256" key="4">
    <source>
        <dbReference type="ARBA" id="ARBA00009716"/>
    </source>
</evidence>
<dbReference type="InterPro" id="IPR013785">
    <property type="entry name" value="Aldolase_TIM"/>
</dbReference>
<evidence type="ECO:0000256" key="6">
    <source>
        <dbReference type="ARBA" id="ARBA00022605"/>
    </source>
</evidence>
<dbReference type="FunFam" id="3.20.20.70:FF:000031">
    <property type="entry name" value="Glutamate synthase 1 [NADH]"/>
    <property type="match status" value="1"/>
</dbReference>
<evidence type="ECO:0000256" key="13">
    <source>
        <dbReference type="ARBA" id="ARBA00023004"/>
    </source>
</evidence>
<dbReference type="SUPFAM" id="SSF56235">
    <property type="entry name" value="N-terminal nucleophile aminohydrolases (Ntn hydrolases)"/>
    <property type="match status" value="1"/>
</dbReference>
<evidence type="ECO:0000256" key="19">
    <source>
        <dbReference type="ARBA" id="ARBA00072108"/>
    </source>
</evidence>
<evidence type="ECO:0000256" key="14">
    <source>
        <dbReference type="ARBA" id="ARBA00023014"/>
    </source>
</evidence>
<comment type="similarity">
    <text evidence="4">Belongs to the glutamate synthase family.</text>
</comment>
<dbReference type="GO" id="GO:0006537">
    <property type="term" value="P:glutamate biosynthetic process"/>
    <property type="evidence" value="ECO:0007669"/>
    <property type="project" value="UniProtKB-KW"/>
</dbReference>
<dbReference type="Gene3D" id="3.60.20.10">
    <property type="entry name" value="Glutamine Phosphoribosylpyrophosphate, subunit 1, domain 1"/>
    <property type="match status" value="1"/>
</dbReference>
<comment type="cofactor">
    <cofactor evidence="2">
        <name>[3Fe-4S] cluster</name>
        <dbReference type="ChEBI" id="CHEBI:21137"/>
    </cofactor>
</comment>
<evidence type="ECO:0000313" key="23">
    <source>
        <dbReference type="Proteomes" id="UP000295510"/>
    </source>
</evidence>
<dbReference type="GO" id="GO:0051538">
    <property type="term" value="F:3 iron, 4 sulfur cluster binding"/>
    <property type="evidence" value="ECO:0007669"/>
    <property type="project" value="UniProtKB-KW"/>
</dbReference>
<dbReference type="CDD" id="cd00713">
    <property type="entry name" value="GltS"/>
    <property type="match status" value="1"/>
</dbReference>
<keyword evidence="16" id="KW-0003">3Fe-4S</keyword>
<dbReference type="Gene3D" id="3.20.20.70">
    <property type="entry name" value="Aldolase class I"/>
    <property type="match status" value="2"/>
</dbReference>
<dbReference type="PANTHER" id="PTHR11938:SF133">
    <property type="entry name" value="GLUTAMATE SYNTHASE (NADH)"/>
    <property type="match status" value="1"/>
</dbReference>
<dbReference type="Gene3D" id="2.160.20.60">
    <property type="entry name" value="Glutamate synthase, alpha subunit, C-terminal domain"/>
    <property type="match status" value="1"/>
</dbReference>
<evidence type="ECO:0000256" key="16">
    <source>
        <dbReference type="ARBA" id="ARBA00023291"/>
    </source>
</evidence>
<reference evidence="22 23" key="1">
    <citation type="submission" date="2019-03" db="EMBL/GenBank/DDBJ databases">
        <title>Genomic Encyclopedia of Type Strains, Phase IV (KMG-IV): sequencing the most valuable type-strain genomes for metagenomic binning, comparative biology and taxonomic classification.</title>
        <authorList>
            <person name="Goeker M."/>
        </authorList>
    </citation>
    <scope>NUCLEOTIDE SEQUENCE [LARGE SCALE GENOMIC DNA]</scope>
    <source>
        <strain evidence="22 23">DSM 19605</strain>
    </source>
</reference>
<evidence type="ECO:0000256" key="7">
    <source>
        <dbReference type="ARBA" id="ARBA00022630"/>
    </source>
</evidence>
<evidence type="ECO:0000259" key="21">
    <source>
        <dbReference type="PROSITE" id="PS51278"/>
    </source>
</evidence>
<dbReference type="OrthoDB" id="9758182at2"/>
<keyword evidence="15" id="KW-0314">Glutamate biosynthesis</keyword>
<dbReference type="FunFam" id="3.20.20.70:FF:000053">
    <property type="entry name" value="Glutamate synthase large subunit"/>
    <property type="match status" value="1"/>
</dbReference>
<sequence>MTQSNEIVQLQQHGLYDAAQEHDACGVGFVAHIKGHKSHAIVTQALKILENLDHRGAVGADPLMGDGAGILIQIPDQLYREEMAKQGVTLPPPGEYGVGMIFLPKEHASRLACEQEMERAIKAEGQVLLGWRDVPVNKDMPMSPTVRKTEPIIRQVFIGRGTDVIVQDALERKLYVIRKTASAAIQRLKLTHSKEYYVPSMSSRTVVYKGLLLANQVGEYFLDLQDARCVSALGLVHQRFSTNTFPEWPLAHPYRYVAHNGEINTVKGNYNWMKAREGVMSSPVLGEDLKKLYPISFAGQSDTATFDNCLELLTMAGYPISQAVMMMIPEPWEQHTLMDERRKAFYEYHAAMLEPWDGPASIVFTDGRQIGATLDRNGLRPSRYCVTDDDFVIMGSESGVLPVPESKIVRKWRLQPGKMFLIDLEQGRMIDDEELKANIANSKPYKQWIEGLRIRLDDVTQPVAGEADGKQVLTEESTHAAMEHVDGSLLDLQQAFGMTQEDIKFLMAPMAQHGEEGVGSMGNDSPLAVLSDKNKPLYNYFKQLFAQVTNPPIDPIREAIVMSLVSFIGPKPNLLDINQVNPPMRLEVSQPVLNHADMAKLREIEKHTHGKFKSVTLDITYPVHWGKEGVEAQLASLCAEAVDAIKSGCNILILSDRGVNAERVAIPALLALSALHQFLVREGLRTTAGLVVETGSAREVHHFAVLAGYGAEAVHPWLALDTLRAIHKDLPGDLSADKAIYNYIKAIGKGLSKIMSKMGVSTYMSYCGAQLFEAIGLNSEVVEKYFTGTPSRVEGIGVFEIAEEAIRMHKAAFGNDPVLAHMLDVGGEYAWRARGEEHMWTPDAIAKLQHSTRANSFNTYKEYAQIINDQTRRHMTLRGLFEFKVDPAKAIPVEEVEPASEIVKRFATGAMSLGSISTEAHATLAVAMNRIGGKSNTGEGGEDPARYRNELKGIPIQQGESLASILGPDKVEADIPLQAGDSLRSRIKQVASGRFGVTAEYLVSADQIQIKMAQGAKPGEGGQLPGGKVSEYIGFLRYSVPGVGLISPPPHHDIYSIEDLAQLIHDLKNVNPRADISVKLVSEVGVGTIAAGVAKAKADHVVIAGHDGGTGASPWSSIKHAGSPWEIGLAETQQTLVLNRLRGRIRVQADGQMKTGRDVVIGALLGADEFGFATAPLVVEGCIMMRKCHLNTCPVGVATQDPVLRKKFAGKPEHVVNYFFFVAEEVRQIMAQLGIRKFDDLIGRTDLLDMRKGIAHWKAKGLDFSRLFYQPEVPADVPRRHVEAQDHGLSKALDVKLIEKSRPAIDKGEKVSFMEAARNVNRTVGAMLSGEVTRHHPEGLPDDTIRIQLEGTGGQSFGAFLCQGITLYLIGDANDYTGKGLSGGRVVVRPSIEFRGDAAKNIIVGNTVLYGATRGEAFFRGVAGERFAVRLSGATAVVEGTGDHGCEYMTGGTVVVLGPTGRNFAAGMSGGIAYVYDEDGQFAKRCNTAMVSLERVMSSAEQEATVDRAIWHRGQTDEAQLRKLLEDHNRWTGSAKAREILDNWAQTRGRFVKVFPTEYKRALAELHAKSTAAAQQVAATV</sequence>
<dbReference type="InterPro" id="IPR036485">
    <property type="entry name" value="Glu_synth_asu_C_sf"/>
</dbReference>
<evidence type="ECO:0000256" key="2">
    <source>
        <dbReference type="ARBA" id="ARBA00001927"/>
    </source>
</evidence>
<dbReference type="Pfam" id="PF04898">
    <property type="entry name" value="Glu_syn_central"/>
    <property type="match status" value="1"/>
</dbReference>
<comment type="catalytic activity">
    <reaction evidence="18">
        <text>2 L-glutamate + NADP(+) = L-glutamine + 2-oxoglutarate + NADPH + H(+)</text>
        <dbReference type="Rhea" id="RHEA:15501"/>
        <dbReference type="ChEBI" id="CHEBI:15378"/>
        <dbReference type="ChEBI" id="CHEBI:16810"/>
        <dbReference type="ChEBI" id="CHEBI:29985"/>
        <dbReference type="ChEBI" id="CHEBI:57783"/>
        <dbReference type="ChEBI" id="CHEBI:58349"/>
        <dbReference type="ChEBI" id="CHEBI:58359"/>
        <dbReference type="EC" id="1.4.1.13"/>
    </reaction>
</comment>
<evidence type="ECO:0000256" key="9">
    <source>
        <dbReference type="ARBA" id="ARBA00022723"/>
    </source>
</evidence>
<keyword evidence="23" id="KW-1185">Reference proteome</keyword>
<keyword evidence="8" id="KW-0288">FMN</keyword>
<evidence type="ECO:0000256" key="18">
    <source>
        <dbReference type="ARBA" id="ARBA00048151"/>
    </source>
</evidence>
<dbReference type="FunFam" id="3.60.20.10:FF:000001">
    <property type="entry name" value="Glutamate synthase, large subunit"/>
    <property type="match status" value="1"/>
</dbReference>
<keyword evidence="11" id="KW-0315">Glutamine amidotransferase</keyword>
<dbReference type="EMBL" id="SNYL01000007">
    <property type="protein sequence ID" value="TDQ43312.1"/>
    <property type="molecule type" value="Genomic_DNA"/>
</dbReference>
<dbReference type="InterPro" id="IPR006982">
    <property type="entry name" value="Glu_synth_centr_N"/>
</dbReference>
<dbReference type="GO" id="GO:0004355">
    <property type="term" value="F:glutamate synthase (NADPH) activity"/>
    <property type="evidence" value="ECO:0007669"/>
    <property type="project" value="UniProtKB-EC"/>
</dbReference>
<evidence type="ECO:0000256" key="10">
    <source>
        <dbReference type="ARBA" id="ARBA00022827"/>
    </source>
</evidence>
<keyword evidence="10" id="KW-0274">FAD</keyword>
<protein>
    <recommendedName>
        <fullName evidence="19">Glutamate synthase [NADPH] large chain</fullName>
        <ecNumber evidence="5">1.4.1.13</ecNumber>
    </recommendedName>
    <alternativeName>
        <fullName evidence="20">Glutamate synthase subunit alpha</fullName>
    </alternativeName>
</protein>
<evidence type="ECO:0000256" key="5">
    <source>
        <dbReference type="ARBA" id="ARBA00012079"/>
    </source>
</evidence>
<comment type="cofactor">
    <cofactor evidence="3">
        <name>FAD</name>
        <dbReference type="ChEBI" id="CHEBI:57692"/>
    </cofactor>
</comment>
<keyword evidence="7" id="KW-0285">Flavoprotein</keyword>
<name>A0A4R6UBK8_9BURK</name>
<dbReference type="FunFam" id="2.160.20.60:FF:000001">
    <property type="entry name" value="Glutamate synthase, large subunit"/>
    <property type="match status" value="1"/>
</dbReference>
<dbReference type="Pfam" id="PF01493">
    <property type="entry name" value="GXGXG"/>
    <property type="match status" value="1"/>
</dbReference>
<comment type="cofactor">
    <cofactor evidence="1">
        <name>FMN</name>
        <dbReference type="ChEBI" id="CHEBI:58210"/>
    </cofactor>
</comment>
<evidence type="ECO:0000313" key="22">
    <source>
        <dbReference type="EMBL" id="TDQ43312.1"/>
    </source>
</evidence>
<dbReference type="InterPro" id="IPR002932">
    <property type="entry name" value="Glu_synthdom"/>
</dbReference>
<comment type="caution">
    <text evidence="22">The sequence shown here is derived from an EMBL/GenBank/DDBJ whole genome shotgun (WGS) entry which is preliminary data.</text>
</comment>
<dbReference type="EC" id="1.4.1.13" evidence="5"/>
<keyword evidence="9" id="KW-0479">Metal-binding</keyword>
<dbReference type="GO" id="GO:0046872">
    <property type="term" value="F:metal ion binding"/>
    <property type="evidence" value="ECO:0007669"/>
    <property type="project" value="UniProtKB-KW"/>
</dbReference>
<dbReference type="PROSITE" id="PS51278">
    <property type="entry name" value="GATASE_TYPE_2"/>
    <property type="match status" value="1"/>
</dbReference>
<gene>
    <name evidence="22" type="ORF">DFR43_10780</name>
</gene>
<proteinExistence type="inferred from homology"/>
<dbReference type="InterPro" id="IPR050711">
    <property type="entry name" value="ET-N_metabolism_enzyme"/>
</dbReference>
<dbReference type="Pfam" id="PF01645">
    <property type="entry name" value="Glu_synthase"/>
    <property type="match status" value="1"/>
</dbReference>
<comment type="pathway">
    <text evidence="17">Amino-acid biosynthesis; L-glutamate biosynthesis via GLT pathway; L-glutamate from 2-oxoglutarate and L-glutamine (NADP(+) route): step 1/1.</text>
</comment>
<evidence type="ECO:0000256" key="15">
    <source>
        <dbReference type="ARBA" id="ARBA00023164"/>
    </source>
</evidence>
<dbReference type="SUPFAM" id="SSF51395">
    <property type="entry name" value="FMN-linked oxidoreductases"/>
    <property type="match status" value="1"/>
</dbReference>
<dbReference type="InterPro" id="IPR029055">
    <property type="entry name" value="Ntn_hydrolases_N"/>
</dbReference>